<proteinExistence type="predicted"/>
<evidence type="ECO:0000313" key="4">
    <source>
        <dbReference type="WBParaSite" id="HPBE_0000607301-mRNA-1"/>
    </source>
</evidence>
<reference evidence="4" key="2">
    <citation type="submission" date="2019-09" db="UniProtKB">
        <authorList>
            <consortium name="WormBaseParasite"/>
        </authorList>
    </citation>
    <scope>IDENTIFICATION</scope>
</reference>
<feature type="region of interest" description="Disordered" evidence="1">
    <location>
        <begin position="24"/>
        <end position="72"/>
    </location>
</feature>
<dbReference type="EMBL" id="UZAH01025591">
    <property type="protein sequence ID" value="VDO66827.1"/>
    <property type="molecule type" value="Genomic_DNA"/>
</dbReference>
<gene>
    <name evidence="2" type="ORF">HPBE_LOCUS6074</name>
</gene>
<dbReference type="Proteomes" id="UP000050761">
    <property type="component" value="Unassembled WGS sequence"/>
</dbReference>
<feature type="region of interest" description="Disordered" evidence="1">
    <location>
        <begin position="88"/>
        <end position="108"/>
    </location>
</feature>
<evidence type="ECO:0000313" key="2">
    <source>
        <dbReference type="EMBL" id="VDO66827.1"/>
    </source>
</evidence>
<accession>A0A183FH61</accession>
<feature type="compositionally biased region" description="Polar residues" evidence="1">
    <location>
        <begin position="31"/>
        <end position="41"/>
    </location>
</feature>
<protein>
    <submittedName>
        <fullName evidence="2 4">Uncharacterized protein</fullName>
    </submittedName>
</protein>
<accession>A0A3P7Y2A6</accession>
<name>A0A183FH61_HELPZ</name>
<keyword evidence="3" id="KW-1185">Reference proteome</keyword>
<evidence type="ECO:0000313" key="3">
    <source>
        <dbReference type="Proteomes" id="UP000050761"/>
    </source>
</evidence>
<evidence type="ECO:0000256" key="1">
    <source>
        <dbReference type="SAM" id="MobiDB-lite"/>
    </source>
</evidence>
<feature type="compositionally biased region" description="Basic and acidic residues" evidence="1">
    <location>
        <begin position="42"/>
        <end position="55"/>
    </location>
</feature>
<dbReference type="AlphaFoldDB" id="A0A183FH61"/>
<organism evidence="3 4">
    <name type="scientific">Heligmosomoides polygyrus</name>
    <name type="common">Parasitic roundworm</name>
    <dbReference type="NCBI Taxonomy" id="6339"/>
    <lineage>
        <taxon>Eukaryota</taxon>
        <taxon>Metazoa</taxon>
        <taxon>Ecdysozoa</taxon>
        <taxon>Nematoda</taxon>
        <taxon>Chromadorea</taxon>
        <taxon>Rhabditida</taxon>
        <taxon>Rhabditina</taxon>
        <taxon>Rhabditomorpha</taxon>
        <taxon>Strongyloidea</taxon>
        <taxon>Heligmosomidae</taxon>
        <taxon>Heligmosomoides</taxon>
    </lineage>
</organism>
<sequence length="151" mass="16397">MTLFVSLERGGSIGPLWHATGTNGDAAGARSSKSMINGTTGDTDHHLPDEAEKLSESTANPSNLNHGNSGHHRSTLICSVAADATGAPLTMPEDLSQRPGSRRQEESVSHTILEYVNNIARISMQRKNDYVHSIDEWMQKKLSEESTRGSR</sequence>
<dbReference type="WBParaSite" id="HPBE_0000607301-mRNA-1">
    <property type="protein sequence ID" value="HPBE_0000607301-mRNA-1"/>
    <property type="gene ID" value="HPBE_0000607301"/>
</dbReference>
<reference evidence="2 3" key="1">
    <citation type="submission" date="2018-11" db="EMBL/GenBank/DDBJ databases">
        <authorList>
            <consortium name="Pathogen Informatics"/>
        </authorList>
    </citation>
    <scope>NUCLEOTIDE SEQUENCE [LARGE SCALE GENOMIC DNA]</scope>
</reference>
<feature type="compositionally biased region" description="Polar residues" evidence="1">
    <location>
        <begin position="56"/>
        <end position="68"/>
    </location>
</feature>